<dbReference type="PATRIC" id="fig|1050174.4.peg.1908"/>
<evidence type="ECO:0000313" key="3">
    <source>
        <dbReference type="Proteomes" id="UP000035368"/>
    </source>
</evidence>
<evidence type="ECO:0000313" key="2">
    <source>
        <dbReference type="EMBL" id="AKK03740.1"/>
    </source>
</evidence>
<dbReference type="InterPro" id="IPR024983">
    <property type="entry name" value="CHAT_dom"/>
</dbReference>
<dbReference type="AlphaFoldDB" id="A0A0G3GT74"/>
<dbReference type="OrthoDB" id="4775645at2"/>
<dbReference type="Proteomes" id="UP000035368">
    <property type="component" value="Chromosome"/>
</dbReference>
<protein>
    <submittedName>
        <fullName evidence="2">CHAT domain</fullName>
    </submittedName>
</protein>
<dbReference type="Pfam" id="PF12770">
    <property type="entry name" value="CHAT"/>
    <property type="match status" value="1"/>
</dbReference>
<sequence length="822" mass="92951">MHTEQIIDKLLETANQRVEDFEKIDWNDELIWATGQNLSSTIKRATRQDTIDFEAALKIASNISKFKTLAKLANEPRALLEAQDYIGQIFRSLTVPNRDIARRRAAQILESNCADLQKLGDLQSAAISMSNAAVCLLEIEHPTLGELKHSLKLMRKSTKLRKPGSIDHGISKINEALSQIKIAKIDHPNSKKFEQCLGILESGRQILSQNKKFELKESQAYLSIKVEIYEGWLAYELRKADYELTLKAALEIESLKNINPDAIINYTHAIKANPLIFNLEETPSWIPTHQEILEIALLRTKGLQKFLQSIESEDLRHFTSQNILQIKHLRHLCGLLTSLDSETICALETLWNNSEYYRYFLHCSRLLIHTQISYGSFDQHAKMLLVNMYQTLIVLRDEWTDFDISNISKSEPSTFRFLACKLARFNCAKEAFYTLELSRGLKSKHTNSQDIFKANQAIGSSQLAVHITHDPTGTVVLVHQKDAFSAHHFPNLSGYQLTGMLYEPHLENAVHPVWLSKRSGFVPAMKDFLRHLSPVAEAISSYAAISLYICPGGYYSALPIWNLLHLSNASLAGRKNIYILPAFWLSGPKSSSQGEINPKIDILEAYEVPGASTLDFAKQEVHSIQKIVSSEFQYSLHPATLEDLRHSVSNSSIVLFSGHSVAHIYGADSKLVTYGTHITANDILQESITSPLVILNSCESGRFLFMQYPDEMLSLQSAFIYSGARFVIGTGWPIRDNTGFCFSVKFFETLRDSMEKEKGLEFDAIPEVFHKTIEWLKNATEFEVLHLYSNYAPSAGHSIKNGVIVSPFFSFEDWGAFYLMGR</sequence>
<feature type="domain" description="CHAT" evidence="1">
    <location>
        <begin position="533"/>
        <end position="821"/>
    </location>
</feature>
<dbReference type="EMBL" id="CP011541">
    <property type="protein sequence ID" value="AKK03740.1"/>
    <property type="molecule type" value="Genomic_DNA"/>
</dbReference>
<dbReference type="RefSeq" id="WP_047240719.1">
    <property type="nucleotide sequence ID" value="NZ_CP011541.1"/>
</dbReference>
<organism evidence="2 3">
    <name type="scientific">Corynebacterium epidermidicanis</name>
    <dbReference type="NCBI Taxonomy" id="1050174"/>
    <lineage>
        <taxon>Bacteria</taxon>
        <taxon>Bacillati</taxon>
        <taxon>Actinomycetota</taxon>
        <taxon>Actinomycetes</taxon>
        <taxon>Mycobacteriales</taxon>
        <taxon>Corynebacteriaceae</taxon>
        <taxon>Corynebacterium</taxon>
    </lineage>
</organism>
<evidence type="ECO:0000259" key="1">
    <source>
        <dbReference type="Pfam" id="PF12770"/>
    </source>
</evidence>
<name>A0A0G3GT74_9CORY</name>
<accession>A0A0G3GT74</accession>
<reference evidence="2 3" key="1">
    <citation type="submission" date="2015-05" db="EMBL/GenBank/DDBJ databases">
        <title>Complete genome sequence of Corynebacterium epidermidicanis DSM 45586, isolated from the skin of a dog suffering from pruritus.</title>
        <authorList>
            <person name="Ruckert C."/>
            <person name="Albersmeier A."/>
            <person name="Winkler A."/>
            <person name="Tauch A."/>
        </authorList>
    </citation>
    <scope>NUCLEOTIDE SEQUENCE [LARGE SCALE GENOMIC DNA]</scope>
    <source>
        <strain evidence="2 3">DSM 45586</strain>
    </source>
</reference>
<proteinExistence type="predicted"/>
<dbReference type="KEGG" id="cei:CEPID_09475"/>
<keyword evidence="3" id="KW-1185">Reference proteome</keyword>
<dbReference type="STRING" id="1050174.CEPID_09475"/>
<gene>
    <name evidence="2" type="ORF">CEPID_09475</name>
</gene>